<gene>
    <name evidence="2" type="ORF">K435DRAFT_860335</name>
</gene>
<sequence length="345" mass="37937">MMRGATSTSSNLHSEGGKLGRPVISHCADSLVAYFTATLMPNPIDIDGYSVIYLECSSMLGPDCNSTPESVEPSAENEALLSETYDLSVDALVQILPDLPMRSSIVDIQTINSLLTNLAPGVDIVTTDLEKTTTPIVFKRYPDIPITYQPLLLEARVLALVDSPGGGRGGFRGFLMPYYPHNLAELLNDKTVPVNWDTKVKWALSIAEGVSTLHSRFIFCGDLRLENILVSKDGHVSLIDVAPLEGYCYPYNPPEFDPSFLGSGISQLTGPRDVYPLGMILWALAMDMGIFGNNEAPRSGWKENFGETPSWYIEMVNQCLAADPKARPSVEQLIHMIQRQDRDHV</sequence>
<feature type="domain" description="Protein kinase" evidence="1">
    <location>
        <begin position="81"/>
        <end position="345"/>
    </location>
</feature>
<dbReference type="PANTHER" id="PTHR44329">
    <property type="entry name" value="SERINE/THREONINE-PROTEIN KINASE TNNI3K-RELATED"/>
    <property type="match status" value="1"/>
</dbReference>
<reference evidence="2 3" key="1">
    <citation type="journal article" date="2019" name="Nat. Ecol. Evol.">
        <title>Megaphylogeny resolves global patterns of mushroom evolution.</title>
        <authorList>
            <person name="Varga T."/>
            <person name="Krizsan K."/>
            <person name="Foldi C."/>
            <person name="Dima B."/>
            <person name="Sanchez-Garcia M."/>
            <person name="Sanchez-Ramirez S."/>
            <person name="Szollosi G.J."/>
            <person name="Szarkandi J.G."/>
            <person name="Papp V."/>
            <person name="Albert L."/>
            <person name="Andreopoulos W."/>
            <person name="Angelini C."/>
            <person name="Antonin V."/>
            <person name="Barry K.W."/>
            <person name="Bougher N.L."/>
            <person name="Buchanan P."/>
            <person name="Buyck B."/>
            <person name="Bense V."/>
            <person name="Catcheside P."/>
            <person name="Chovatia M."/>
            <person name="Cooper J."/>
            <person name="Damon W."/>
            <person name="Desjardin D."/>
            <person name="Finy P."/>
            <person name="Geml J."/>
            <person name="Haridas S."/>
            <person name="Hughes K."/>
            <person name="Justo A."/>
            <person name="Karasinski D."/>
            <person name="Kautmanova I."/>
            <person name="Kiss B."/>
            <person name="Kocsube S."/>
            <person name="Kotiranta H."/>
            <person name="LaButti K.M."/>
            <person name="Lechner B.E."/>
            <person name="Liimatainen K."/>
            <person name="Lipzen A."/>
            <person name="Lukacs Z."/>
            <person name="Mihaltcheva S."/>
            <person name="Morgado L.N."/>
            <person name="Niskanen T."/>
            <person name="Noordeloos M.E."/>
            <person name="Ohm R.A."/>
            <person name="Ortiz-Santana B."/>
            <person name="Ovrebo C."/>
            <person name="Racz N."/>
            <person name="Riley R."/>
            <person name="Savchenko A."/>
            <person name="Shiryaev A."/>
            <person name="Soop K."/>
            <person name="Spirin V."/>
            <person name="Szebenyi C."/>
            <person name="Tomsovsky M."/>
            <person name="Tulloss R.E."/>
            <person name="Uehling J."/>
            <person name="Grigoriev I.V."/>
            <person name="Vagvolgyi C."/>
            <person name="Papp T."/>
            <person name="Martin F.M."/>
            <person name="Miettinen O."/>
            <person name="Hibbett D.S."/>
            <person name="Nagy L.G."/>
        </authorList>
    </citation>
    <scope>NUCLEOTIDE SEQUENCE [LARGE SCALE GENOMIC DNA]</scope>
    <source>
        <strain evidence="2 3">CBS 962.96</strain>
    </source>
</reference>
<dbReference type="InterPro" id="IPR011009">
    <property type="entry name" value="Kinase-like_dom_sf"/>
</dbReference>
<evidence type="ECO:0000259" key="1">
    <source>
        <dbReference type="PROSITE" id="PS50011"/>
    </source>
</evidence>
<dbReference type="EMBL" id="ML179219">
    <property type="protein sequence ID" value="THU94621.1"/>
    <property type="molecule type" value="Genomic_DNA"/>
</dbReference>
<dbReference type="Pfam" id="PF00069">
    <property type="entry name" value="Pkinase"/>
    <property type="match status" value="1"/>
</dbReference>
<organism evidence="2 3">
    <name type="scientific">Dendrothele bispora (strain CBS 962.96)</name>
    <dbReference type="NCBI Taxonomy" id="1314807"/>
    <lineage>
        <taxon>Eukaryota</taxon>
        <taxon>Fungi</taxon>
        <taxon>Dikarya</taxon>
        <taxon>Basidiomycota</taxon>
        <taxon>Agaricomycotina</taxon>
        <taxon>Agaricomycetes</taxon>
        <taxon>Agaricomycetidae</taxon>
        <taxon>Agaricales</taxon>
        <taxon>Agaricales incertae sedis</taxon>
        <taxon>Dendrothele</taxon>
    </lineage>
</organism>
<dbReference type="Gene3D" id="1.10.510.10">
    <property type="entry name" value="Transferase(Phosphotransferase) domain 1"/>
    <property type="match status" value="1"/>
</dbReference>
<keyword evidence="2" id="KW-0418">Kinase</keyword>
<evidence type="ECO:0000313" key="2">
    <source>
        <dbReference type="EMBL" id="THU94621.1"/>
    </source>
</evidence>
<dbReference type="AlphaFoldDB" id="A0A4S8LYQ2"/>
<dbReference type="SMART" id="SM00220">
    <property type="entry name" value="S_TKc"/>
    <property type="match status" value="1"/>
</dbReference>
<dbReference type="SUPFAM" id="SSF56112">
    <property type="entry name" value="Protein kinase-like (PK-like)"/>
    <property type="match status" value="1"/>
</dbReference>
<dbReference type="InterPro" id="IPR051681">
    <property type="entry name" value="Ser/Thr_Kinases-Pseudokinases"/>
</dbReference>
<proteinExistence type="predicted"/>
<protein>
    <submittedName>
        <fullName evidence="2">Kinase-like protein</fullName>
    </submittedName>
</protein>
<dbReference type="OrthoDB" id="3257280at2759"/>
<dbReference type="InterPro" id="IPR000719">
    <property type="entry name" value="Prot_kinase_dom"/>
</dbReference>
<keyword evidence="2" id="KW-0808">Transferase</keyword>
<dbReference type="Proteomes" id="UP000297245">
    <property type="component" value="Unassembled WGS sequence"/>
</dbReference>
<dbReference type="PROSITE" id="PS50011">
    <property type="entry name" value="PROTEIN_KINASE_DOM"/>
    <property type="match status" value="1"/>
</dbReference>
<evidence type="ECO:0000313" key="3">
    <source>
        <dbReference type="Proteomes" id="UP000297245"/>
    </source>
</evidence>
<accession>A0A4S8LYQ2</accession>
<dbReference type="GO" id="GO:0005524">
    <property type="term" value="F:ATP binding"/>
    <property type="evidence" value="ECO:0007669"/>
    <property type="project" value="InterPro"/>
</dbReference>
<name>A0A4S8LYQ2_DENBC</name>
<dbReference type="GO" id="GO:0004674">
    <property type="term" value="F:protein serine/threonine kinase activity"/>
    <property type="evidence" value="ECO:0007669"/>
    <property type="project" value="TreeGrafter"/>
</dbReference>
<keyword evidence="3" id="KW-1185">Reference proteome</keyword>